<reference evidence="1 2" key="1">
    <citation type="journal article" date="2015" name="Appl. Environ. Microbiol.">
        <title>The Enterobacterium Trabulsiella odontotermitis Presents Novel Adaptations Related to Its Association with Fungus-Growing Termites.</title>
        <authorList>
            <person name="Sapountzis P."/>
            <person name="Gruntjes T."/>
            <person name="Otani S."/>
            <person name="Estevez J."/>
            <person name="da Costa R.R."/>
            <person name="Plunkett G.3rd."/>
            <person name="Perna N.T."/>
            <person name="Poulsen M."/>
        </authorList>
    </citation>
    <scope>NUCLEOTIDE SEQUENCE [LARGE SCALE GENOMIC DNA]</scope>
    <source>
        <strain evidence="1 2">12</strain>
    </source>
</reference>
<comment type="caution">
    <text evidence="1">The sequence shown here is derived from an EMBL/GenBank/DDBJ whole genome shotgun (WGS) entry which is preliminary data.</text>
</comment>
<dbReference type="EMBL" id="JNGI01000176">
    <property type="protein sequence ID" value="KNC89116.1"/>
    <property type="molecule type" value="Genomic_DNA"/>
</dbReference>
<gene>
    <name evidence="1" type="ORF">GM31_08055</name>
</gene>
<dbReference type="Proteomes" id="UP000037393">
    <property type="component" value="Unassembled WGS sequence"/>
</dbReference>
<proteinExistence type="predicted"/>
<dbReference type="PATRIC" id="fig|379893.4.peg.1643"/>
<organism evidence="1 2">
    <name type="scientific">Trabulsiella odontotermitis</name>
    <dbReference type="NCBI Taxonomy" id="379893"/>
    <lineage>
        <taxon>Bacteria</taxon>
        <taxon>Pseudomonadati</taxon>
        <taxon>Pseudomonadota</taxon>
        <taxon>Gammaproteobacteria</taxon>
        <taxon>Enterobacterales</taxon>
        <taxon>Enterobacteriaceae</taxon>
        <taxon>Trabulsiella</taxon>
    </lineage>
</organism>
<sequence length="227" mass="25661">MGRKHTPFSSLSRRKRRAATLKIKTLIYRERGTWGGIFYDECDHDQSVASGNWTWSDIVFLVHDPAVFWNAEIITANMAFTDAVEEAAFREVMSGLHTEDQYQAAHFSTTPNIDANGKIISYTLLRRPELNYPQLDGMTIGNFVDKRAQAIIRDNPPPVYCGYRILPGYAAGTGLRMIVESDVLDRGVIEAAISDFRARGECNRVSDIPARVRYSDEIHCKPINMTK</sequence>
<protein>
    <submittedName>
        <fullName evidence="1">Uncharacterized protein</fullName>
    </submittedName>
</protein>
<evidence type="ECO:0000313" key="1">
    <source>
        <dbReference type="EMBL" id="KNC89116.1"/>
    </source>
</evidence>
<accession>A0A0L0GK16</accession>
<dbReference type="OrthoDB" id="8557528at2"/>
<evidence type="ECO:0000313" key="2">
    <source>
        <dbReference type="Proteomes" id="UP000037393"/>
    </source>
</evidence>
<dbReference type="AlphaFoldDB" id="A0A0L0GK16"/>
<name>A0A0L0GK16_9ENTR</name>
<keyword evidence="2" id="KW-1185">Reference proteome</keyword>
<dbReference type="RefSeq" id="WP_049857985.1">
    <property type="nucleotide sequence ID" value="NZ_JNGI01000176.1"/>
</dbReference>